<protein>
    <submittedName>
        <fullName evidence="1">HNH endonuclease</fullName>
    </submittedName>
</protein>
<keyword evidence="1" id="KW-0540">Nuclease</keyword>
<name>A0A9X3IQR9_9LACO</name>
<keyword evidence="1" id="KW-0378">Hydrolase</keyword>
<dbReference type="RefSeq" id="WP_267287421.1">
    <property type="nucleotide sequence ID" value="NZ_QVOQ01000028.1"/>
</dbReference>
<evidence type="ECO:0000313" key="1">
    <source>
        <dbReference type="EMBL" id="MCX7579817.1"/>
    </source>
</evidence>
<evidence type="ECO:0000313" key="2">
    <source>
        <dbReference type="Proteomes" id="UP001080333"/>
    </source>
</evidence>
<proteinExistence type="predicted"/>
<sequence length="164" mass="19141">MGSKVHTCAHQGCHKLIPFDNRYCTQHIALHPRDTKRFDKAYNVKRQHDNKTKERIAFYQTKQWKQLRKQVIERDNGLDQYALRDGLVVPGKLVDHIIPIEFAPELKDDINNLVLTSMASHKAKTEWEQTYYGTGKKNTINKSAVPVKDIGIVYEMMKGYFKHE</sequence>
<comment type="caution">
    <text evidence="1">The sequence shown here is derived from an EMBL/GenBank/DDBJ whole genome shotgun (WGS) entry which is preliminary data.</text>
</comment>
<dbReference type="GO" id="GO:0004519">
    <property type="term" value="F:endonuclease activity"/>
    <property type="evidence" value="ECO:0007669"/>
    <property type="project" value="UniProtKB-KW"/>
</dbReference>
<reference evidence="1" key="1">
    <citation type="submission" date="2018-08" db="EMBL/GenBank/DDBJ databases">
        <title>Draft genome sequences of Leuconostoc spp. and Weissella spp. with biocontrol potential.</title>
        <authorList>
            <person name="Lo R."/>
            <person name="Ho V.T.T."/>
            <person name="Turner M.S."/>
        </authorList>
    </citation>
    <scope>NUCLEOTIDE SEQUENCE</scope>
    <source>
        <strain evidence="1">156</strain>
    </source>
</reference>
<gene>
    <name evidence="1" type="ORF">D0502_10580</name>
</gene>
<keyword evidence="1" id="KW-0255">Endonuclease</keyword>
<dbReference type="AlphaFoldDB" id="A0A9X3IQR9"/>
<accession>A0A9X3IQR9</accession>
<dbReference type="Proteomes" id="UP001080333">
    <property type="component" value="Unassembled WGS sequence"/>
</dbReference>
<organism evidence="1 2">
    <name type="scientific">Leuconostoc falkenbergense</name>
    <dbReference type="NCBI Taxonomy" id="2766470"/>
    <lineage>
        <taxon>Bacteria</taxon>
        <taxon>Bacillati</taxon>
        <taxon>Bacillota</taxon>
        <taxon>Bacilli</taxon>
        <taxon>Lactobacillales</taxon>
        <taxon>Lactobacillaceae</taxon>
        <taxon>Leuconostoc</taxon>
    </lineage>
</organism>
<dbReference type="EMBL" id="QVOQ01000028">
    <property type="protein sequence ID" value="MCX7579817.1"/>
    <property type="molecule type" value="Genomic_DNA"/>
</dbReference>